<sequence>MKKLNSLLLLALIVFGYNAKASGPIKITRSFNEEERPIGTFKGVATGGALAVKITMGNKESLRLEGDQEAIANLVTEVSGGILTIKPKTKWSEWSRRYNRSQVTVYITAKKITSLTMSGSGNMDVENTINSPELVATLSGSGGITANINVKSFTGTISGSGSMKLSGKADDSNLTLSGSGGFKGKEFAVNDLSAQISGSAGIYITANKTIEAVISGSGNIRYAGNATVKKTVIGSGSIRKD</sequence>
<proteinExistence type="predicted"/>
<dbReference type="PANTHER" id="PTHR39200:SF1">
    <property type="entry name" value="AUTO-TRANSPORTER ADHESIN HEAD GIN DOMAIN-CONTAINING PROTEIN-RELATED"/>
    <property type="match status" value="1"/>
</dbReference>
<feature type="chain" id="PRO_5002210536" description="Putative auto-transporter adhesin head GIN domain-containing protein" evidence="1">
    <location>
        <begin position="22"/>
        <end position="241"/>
    </location>
</feature>
<dbReference type="EMBL" id="JXRA01000058">
    <property type="protein sequence ID" value="KIO76622.1"/>
    <property type="molecule type" value="Genomic_DNA"/>
</dbReference>
<dbReference type="OrthoDB" id="794214at2"/>
<dbReference type="RefSeq" id="WP_041882797.1">
    <property type="nucleotide sequence ID" value="NZ_CP157278.1"/>
</dbReference>
<evidence type="ECO:0000259" key="2">
    <source>
        <dbReference type="Pfam" id="PF10988"/>
    </source>
</evidence>
<evidence type="ECO:0000313" key="4">
    <source>
        <dbReference type="Proteomes" id="UP000032049"/>
    </source>
</evidence>
<keyword evidence="4" id="KW-1185">Reference proteome</keyword>
<reference evidence="3 4" key="1">
    <citation type="submission" date="2015-01" db="EMBL/GenBank/DDBJ databases">
        <title>Draft genome sequence of Pedobacter sp. NL19 isolated from sludge of an effluent treatment pond in an abandoned uranium mine.</title>
        <authorList>
            <person name="Santos T."/>
            <person name="Caetano T."/>
            <person name="Covas C."/>
            <person name="Cruz A."/>
            <person name="Mendo S."/>
        </authorList>
    </citation>
    <scope>NUCLEOTIDE SEQUENCE [LARGE SCALE GENOMIC DNA]</scope>
    <source>
        <strain evidence="3 4">NL19</strain>
    </source>
</reference>
<protein>
    <recommendedName>
        <fullName evidence="2">Putative auto-transporter adhesin head GIN domain-containing protein</fullName>
    </recommendedName>
</protein>
<name>A0A0D0GH51_9SPHI</name>
<keyword evidence="1" id="KW-0732">Signal</keyword>
<evidence type="ECO:0000313" key="3">
    <source>
        <dbReference type="EMBL" id="KIO76622.1"/>
    </source>
</evidence>
<dbReference type="Gene3D" id="2.160.20.120">
    <property type="match status" value="1"/>
</dbReference>
<dbReference type="Pfam" id="PF10988">
    <property type="entry name" value="DUF2807"/>
    <property type="match status" value="1"/>
</dbReference>
<comment type="caution">
    <text evidence="3">The sequence shown here is derived from an EMBL/GenBank/DDBJ whole genome shotgun (WGS) entry which is preliminary data.</text>
</comment>
<organism evidence="3 4">
    <name type="scientific">Pedobacter lusitanus</name>
    <dbReference type="NCBI Taxonomy" id="1503925"/>
    <lineage>
        <taxon>Bacteria</taxon>
        <taxon>Pseudomonadati</taxon>
        <taxon>Bacteroidota</taxon>
        <taxon>Sphingobacteriia</taxon>
        <taxon>Sphingobacteriales</taxon>
        <taxon>Sphingobacteriaceae</taxon>
        <taxon>Pedobacter</taxon>
    </lineage>
</organism>
<gene>
    <name evidence="3" type="ORF">TH53_13800</name>
</gene>
<dbReference type="STRING" id="1503925.TH53_13800"/>
<evidence type="ECO:0000256" key="1">
    <source>
        <dbReference type="SAM" id="SignalP"/>
    </source>
</evidence>
<feature type="signal peptide" evidence="1">
    <location>
        <begin position="1"/>
        <end position="21"/>
    </location>
</feature>
<dbReference type="AlphaFoldDB" id="A0A0D0GH51"/>
<dbReference type="Proteomes" id="UP000032049">
    <property type="component" value="Unassembled WGS sequence"/>
</dbReference>
<dbReference type="PANTHER" id="PTHR39200">
    <property type="entry name" value="HYPOTHETICAL EXPORTED PROTEIN"/>
    <property type="match status" value="1"/>
</dbReference>
<feature type="domain" description="Putative auto-transporter adhesin head GIN" evidence="2">
    <location>
        <begin position="41"/>
        <end position="226"/>
    </location>
</feature>
<accession>A0A0D0GH51</accession>
<dbReference type="InterPro" id="IPR021255">
    <property type="entry name" value="DUF2807"/>
</dbReference>